<organism evidence="8 9">
    <name type="scientific">Pseudodesulfovibrio profundus</name>
    <dbReference type="NCBI Taxonomy" id="57320"/>
    <lineage>
        <taxon>Bacteria</taxon>
        <taxon>Pseudomonadati</taxon>
        <taxon>Thermodesulfobacteriota</taxon>
        <taxon>Desulfovibrionia</taxon>
        <taxon>Desulfovibrionales</taxon>
        <taxon>Desulfovibrionaceae</taxon>
    </lineage>
</organism>
<evidence type="ECO:0000313" key="9">
    <source>
        <dbReference type="Proteomes" id="UP000219215"/>
    </source>
</evidence>
<keyword evidence="2" id="KW-0004">4Fe-4S</keyword>
<dbReference type="InterPro" id="IPR058240">
    <property type="entry name" value="rSAM_sf"/>
</dbReference>
<sequence length="374" mass="42008">MSFYPTCEAYSNMALDERFDAVTPDDVRRVLDGTSCNEDDFITLMSPAAKPLLEEMAQKASQLTLQHFGRTIHLFTPLYLSNYCANHCVYCGFNARNKIPRSQLDYEQLEVEAKAIAKTGLKHLLILTGESRAKASPDYLEGCMDVLRKYFPSVSIEIYAMEEAEYARMVEAGADGLTIYQETYDEALYETLHPRGPKKDFRFRLDAPERGCKAGMRVVNIGALLGLGDWRRDAVITAMHAAYLMKKYPETDISASLPRMRPHAGEFQPTTIVSDSDMVQFMVALRIFLPRLGITVSTRESAEFRDNILPLGVTKMSAGVTTEVGGHTQDGDKVGQFDISDDRTVEQMSTALRMRGYQPVFKDWEPIALTEDGQ</sequence>
<evidence type="ECO:0000313" key="8">
    <source>
        <dbReference type="EMBL" id="SOB58062.1"/>
    </source>
</evidence>
<dbReference type="SFLD" id="SFLDF00301">
    <property type="entry name" value="2-iminoacetate_synthase_(ThiH)"/>
    <property type="match status" value="1"/>
</dbReference>
<dbReference type="InterPro" id="IPR007197">
    <property type="entry name" value="rSAM"/>
</dbReference>
<evidence type="ECO:0000256" key="3">
    <source>
        <dbReference type="ARBA" id="ARBA00022691"/>
    </source>
</evidence>
<dbReference type="GO" id="GO:0051539">
    <property type="term" value="F:4 iron, 4 sulfur cluster binding"/>
    <property type="evidence" value="ECO:0007669"/>
    <property type="project" value="UniProtKB-KW"/>
</dbReference>
<accession>A0A2C8F6C9</accession>
<dbReference type="RefSeq" id="WP_097011196.1">
    <property type="nucleotide sequence ID" value="NZ_LT907975.1"/>
</dbReference>
<keyword evidence="5" id="KW-0408">Iron</keyword>
<evidence type="ECO:0000259" key="7">
    <source>
        <dbReference type="PROSITE" id="PS51918"/>
    </source>
</evidence>
<dbReference type="EMBL" id="LT907975">
    <property type="protein sequence ID" value="SOB58062.1"/>
    <property type="molecule type" value="Genomic_DNA"/>
</dbReference>
<dbReference type="Pfam" id="PF04055">
    <property type="entry name" value="Radical_SAM"/>
    <property type="match status" value="1"/>
</dbReference>
<dbReference type="InterPro" id="IPR034428">
    <property type="entry name" value="ThiH/NoCL/HydG-like"/>
</dbReference>
<dbReference type="PANTHER" id="PTHR43583">
    <property type="entry name" value="2-IMINOACETATE SYNTHASE"/>
    <property type="match status" value="1"/>
</dbReference>
<keyword evidence="6" id="KW-0411">Iron-sulfur</keyword>
<comment type="cofactor">
    <cofactor evidence="1">
        <name>[4Fe-4S] cluster</name>
        <dbReference type="ChEBI" id="CHEBI:49883"/>
    </cofactor>
</comment>
<evidence type="ECO:0000256" key="1">
    <source>
        <dbReference type="ARBA" id="ARBA00001966"/>
    </source>
</evidence>
<dbReference type="InterPro" id="IPR010722">
    <property type="entry name" value="BATS_dom"/>
</dbReference>
<dbReference type="SFLD" id="SFLDG01081">
    <property type="entry name" value="cleavage_of_the_Ca-Cb_bond_in"/>
    <property type="match status" value="1"/>
</dbReference>
<dbReference type="SMART" id="SM00876">
    <property type="entry name" value="BATS"/>
    <property type="match status" value="1"/>
</dbReference>
<evidence type="ECO:0000256" key="6">
    <source>
        <dbReference type="ARBA" id="ARBA00023014"/>
    </source>
</evidence>
<dbReference type="PANTHER" id="PTHR43583:SF1">
    <property type="entry name" value="2-IMINOACETATE SYNTHASE"/>
    <property type="match status" value="1"/>
</dbReference>
<dbReference type="InterPro" id="IPR012726">
    <property type="entry name" value="ThiH"/>
</dbReference>
<gene>
    <name evidence="8" type="primary">thiH</name>
    <name evidence="8" type="ORF">DPRO_1177</name>
</gene>
<keyword evidence="9" id="KW-1185">Reference proteome</keyword>
<dbReference type="AlphaFoldDB" id="A0A2C8F6C9"/>
<evidence type="ECO:0000256" key="5">
    <source>
        <dbReference type="ARBA" id="ARBA00023004"/>
    </source>
</evidence>
<dbReference type="SFLD" id="SFLDG01060">
    <property type="entry name" value="BATS_domain_containing"/>
    <property type="match status" value="1"/>
</dbReference>
<dbReference type="OrthoDB" id="3320990at2"/>
<dbReference type="CDD" id="cd01335">
    <property type="entry name" value="Radical_SAM"/>
    <property type="match status" value="1"/>
</dbReference>
<dbReference type="Proteomes" id="UP000219215">
    <property type="component" value="Chromosome DPRO"/>
</dbReference>
<dbReference type="Pfam" id="PF06968">
    <property type="entry name" value="BATS"/>
    <property type="match status" value="1"/>
</dbReference>
<evidence type="ECO:0000256" key="4">
    <source>
        <dbReference type="ARBA" id="ARBA00022723"/>
    </source>
</evidence>
<dbReference type="InterPro" id="IPR013785">
    <property type="entry name" value="Aldolase_TIM"/>
</dbReference>
<dbReference type="KEGG" id="pprf:DPRO_1177"/>
<keyword evidence="4" id="KW-0479">Metal-binding</keyword>
<keyword evidence="3" id="KW-0949">S-adenosyl-L-methionine</keyword>
<name>A0A2C8F6C9_9BACT</name>
<dbReference type="SUPFAM" id="SSF102114">
    <property type="entry name" value="Radical SAM enzymes"/>
    <property type="match status" value="1"/>
</dbReference>
<proteinExistence type="predicted"/>
<dbReference type="SFLD" id="SFLDS00029">
    <property type="entry name" value="Radical_SAM"/>
    <property type="match status" value="1"/>
</dbReference>
<protein>
    <submittedName>
        <fullName evidence="8">Thiamin biosynthesis ThiGH complex subunit</fullName>
    </submittedName>
</protein>
<feature type="domain" description="Radical SAM core" evidence="7">
    <location>
        <begin position="70"/>
        <end position="305"/>
    </location>
</feature>
<dbReference type="GO" id="GO:0009228">
    <property type="term" value="P:thiamine biosynthetic process"/>
    <property type="evidence" value="ECO:0007669"/>
    <property type="project" value="InterPro"/>
</dbReference>
<dbReference type="GO" id="GO:0003824">
    <property type="term" value="F:catalytic activity"/>
    <property type="evidence" value="ECO:0007669"/>
    <property type="project" value="InterPro"/>
</dbReference>
<dbReference type="NCBIfam" id="TIGR02351">
    <property type="entry name" value="thiH"/>
    <property type="match status" value="1"/>
</dbReference>
<dbReference type="GO" id="GO:0005506">
    <property type="term" value="F:iron ion binding"/>
    <property type="evidence" value="ECO:0007669"/>
    <property type="project" value="InterPro"/>
</dbReference>
<dbReference type="Gene3D" id="3.20.20.70">
    <property type="entry name" value="Aldolase class I"/>
    <property type="match status" value="1"/>
</dbReference>
<dbReference type="PROSITE" id="PS51918">
    <property type="entry name" value="RADICAL_SAM"/>
    <property type="match status" value="1"/>
</dbReference>
<reference evidence="9" key="1">
    <citation type="submission" date="2017-09" db="EMBL/GenBank/DDBJ databases">
        <authorList>
            <person name="Regsiter A."/>
            <person name="William W."/>
        </authorList>
    </citation>
    <scope>NUCLEOTIDE SEQUENCE [LARGE SCALE GENOMIC DNA]</scope>
    <source>
        <strain evidence="9">500-1</strain>
    </source>
</reference>
<evidence type="ECO:0000256" key="2">
    <source>
        <dbReference type="ARBA" id="ARBA00022485"/>
    </source>
</evidence>